<dbReference type="EMBL" id="PGFA01000001">
    <property type="protein sequence ID" value="PJJ58676.1"/>
    <property type="molecule type" value="Genomic_DNA"/>
</dbReference>
<dbReference type="Proteomes" id="UP000228535">
    <property type="component" value="Unassembled WGS sequence"/>
</dbReference>
<proteinExistence type="predicted"/>
<feature type="signal peptide" evidence="1">
    <location>
        <begin position="1"/>
        <end position="28"/>
    </location>
</feature>
<keyword evidence="3" id="KW-1185">Reference proteome</keyword>
<organism evidence="2 3">
    <name type="scientific">Hymenobacter chitinivorans DSM 11115</name>
    <dbReference type="NCBI Taxonomy" id="1121954"/>
    <lineage>
        <taxon>Bacteria</taxon>
        <taxon>Pseudomonadati</taxon>
        <taxon>Bacteroidota</taxon>
        <taxon>Cytophagia</taxon>
        <taxon>Cytophagales</taxon>
        <taxon>Hymenobacteraceae</taxon>
        <taxon>Hymenobacter</taxon>
    </lineage>
</organism>
<name>A0A2M9BL43_9BACT</name>
<evidence type="ECO:0000313" key="3">
    <source>
        <dbReference type="Proteomes" id="UP000228535"/>
    </source>
</evidence>
<gene>
    <name evidence="2" type="ORF">CLV45_0086</name>
</gene>
<keyword evidence="1" id="KW-0732">Signal</keyword>
<evidence type="ECO:0000313" key="2">
    <source>
        <dbReference type="EMBL" id="PJJ58676.1"/>
    </source>
</evidence>
<reference evidence="2 3" key="1">
    <citation type="submission" date="2017-11" db="EMBL/GenBank/DDBJ databases">
        <title>Genomic Encyclopedia of Archaeal and Bacterial Type Strains, Phase II (KMG-II): From Individual Species to Whole Genera.</title>
        <authorList>
            <person name="Goeker M."/>
        </authorList>
    </citation>
    <scope>NUCLEOTIDE SEQUENCE [LARGE SCALE GENOMIC DNA]</scope>
    <source>
        <strain evidence="2 3">DSM 11115</strain>
    </source>
</reference>
<feature type="chain" id="PRO_5014870423" evidence="1">
    <location>
        <begin position="29"/>
        <end position="578"/>
    </location>
</feature>
<evidence type="ECO:0000256" key="1">
    <source>
        <dbReference type="SAM" id="SignalP"/>
    </source>
</evidence>
<sequence length="578" mass="63062">MKNSCRFCHPAGWGLGGLCLLVSLAARGQDLAALPQQKPFTVTGAVDVRTIFYQARGISARRQPFSYVLSGSPTLNIYGLAVPLSFTLSEQDRQFRQPFNQFGLSPTYKWVTLHGGYRNLTYSPFTLAGHTVLGAGLELTPGKFRFGFITGRLSRATTVDPVSGALAPFSFSRRGVAGHIGVGSEKSFVDLSFVRAHDDSSSVSRATRQEAAKTGAVNNAVLPAENVVLGLSGKLTFAKNWLVEGDGGLSVYTRNQGSKLQVDALPAAVSNSLGKLITLNGSTETYTAWQAAAGYQKNSTGLKVRYRRVAPGYQSMGAYYFQDDVENLTLVPSFALFKQHLRFNGSLGVQQDNLRRQKQLTSRRFIASATATIDFTERLGVDVGYSNFSTDQQPGAVQVSDTFRLAQTQQSVSVAPRYTYAGETWGHTVLLSVDRATLRDQGPGGLGRLGDFTSLNAFLTYQLTWVPRRFTVGATYNFTRLELAQGNDGNRGLQLTADQSFGPKGDFRVGLRGSWLRGLRVGQESKLLGGGLRLSYRAGKHHTFRTDVAFTGNYPDSETPQLRRYSESRGEVGYTFSL</sequence>
<protein>
    <submittedName>
        <fullName evidence="2">Uncharacterized protein</fullName>
    </submittedName>
</protein>
<dbReference type="AlphaFoldDB" id="A0A2M9BL43"/>
<accession>A0A2M9BL43</accession>
<comment type="caution">
    <text evidence="2">The sequence shown here is derived from an EMBL/GenBank/DDBJ whole genome shotgun (WGS) entry which is preliminary data.</text>
</comment>